<protein>
    <submittedName>
        <fullName evidence="1">Uncharacterized protein</fullName>
    </submittedName>
</protein>
<keyword evidence="2" id="KW-1185">Reference proteome</keyword>
<gene>
    <name evidence="1" type="ORF">NDU88_002236</name>
</gene>
<reference evidence="1" key="1">
    <citation type="journal article" date="2022" name="bioRxiv">
        <title>Sequencing and chromosome-scale assembly of the giantPleurodeles waltlgenome.</title>
        <authorList>
            <person name="Brown T."/>
            <person name="Elewa A."/>
            <person name="Iarovenko S."/>
            <person name="Subramanian E."/>
            <person name="Araus A.J."/>
            <person name="Petzold A."/>
            <person name="Susuki M."/>
            <person name="Suzuki K.-i.T."/>
            <person name="Hayashi T."/>
            <person name="Toyoda A."/>
            <person name="Oliveira C."/>
            <person name="Osipova E."/>
            <person name="Leigh N.D."/>
            <person name="Simon A."/>
            <person name="Yun M.H."/>
        </authorList>
    </citation>
    <scope>NUCLEOTIDE SEQUENCE</scope>
    <source>
        <strain evidence="1">20211129_DDA</strain>
        <tissue evidence="1">Liver</tissue>
    </source>
</reference>
<sequence length="100" mass="11988">MRTYDATLQRQSARVNVVTWETETQRAQKRAQHFIRHNISETKRSIKTSTLHISSCRWTCNQRAHARTTMKERDTSKFRKVKRYHRSPFVTEIKAILTVR</sequence>
<organism evidence="1 2">
    <name type="scientific">Pleurodeles waltl</name>
    <name type="common">Iberian ribbed newt</name>
    <dbReference type="NCBI Taxonomy" id="8319"/>
    <lineage>
        <taxon>Eukaryota</taxon>
        <taxon>Metazoa</taxon>
        <taxon>Chordata</taxon>
        <taxon>Craniata</taxon>
        <taxon>Vertebrata</taxon>
        <taxon>Euteleostomi</taxon>
        <taxon>Amphibia</taxon>
        <taxon>Batrachia</taxon>
        <taxon>Caudata</taxon>
        <taxon>Salamandroidea</taxon>
        <taxon>Salamandridae</taxon>
        <taxon>Pleurodelinae</taxon>
        <taxon>Pleurodeles</taxon>
    </lineage>
</organism>
<comment type="caution">
    <text evidence="1">The sequence shown here is derived from an EMBL/GenBank/DDBJ whole genome shotgun (WGS) entry which is preliminary data.</text>
</comment>
<proteinExistence type="predicted"/>
<dbReference type="AlphaFoldDB" id="A0AAV7MN95"/>
<dbReference type="EMBL" id="JANPWB010000013">
    <property type="protein sequence ID" value="KAJ1104827.1"/>
    <property type="molecule type" value="Genomic_DNA"/>
</dbReference>
<name>A0AAV7MN95_PLEWA</name>
<evidence type="ECO:0000313" key="2">
    <source>
        <dbReference type="Proteomes" id="UP001066276"/>
    </source>
</evidence>
<accession>A0AAV7MN95</accession>
<dbReference type="Proteomes" id="UP001066276">
    <property type="component" value="Chromosome 9"/>
</dbReference>
<evidence type="ECO:0000313" key="1">
    <source>
        <dbReference type="EMBL" id="KAJ1104827.1"/>
    </source>
</evidence>